<dbReference type="RefSeq" id="WP_209405240.1">
    <property type="nucleotide sequence ID" value="NZ_JAGIYQ010000005.1"/>
</dbReference>
<organism evidence="1 2">
    <name type="scientific">Gottfriedia endophytica</name>
    <dbReference type="NCBI Taxonomy" id="2820819"/>
    <lineage>
        <taxon>Bacteria</taxon>
        <taxon>Bacillati</taxon>
        <taxon>Bacillota</taxon>
        <taxon>Bacilli</taxon>
        <taxon>Bacillales</taxon>
        <taxon>Bacillaceae</taxon>
        <taxon>Gottfriedia</taxon>
    </lineage>
</organism>
<evidence type="ECO:0000313" key="1">
    <source>
        <dbReference type="EMBL" id="MBP0725567.1"/>
    </source>
</evidence>
<protein>
    <submittedName>
        <fullName evidence="1">Uncharacterized protein</fullName>
    </submittedName>
</protein>
<comment type="caution">
    <text evidence="1">The sequence shown here is derived from an EMBL/GenBank/DDBJ whole genome shotgun (WGS) entry which is preliminary data.</text>
</comment>
<evidence type="ECO:0000313" key="2">
    <source>
        <dbReference type="Proteomes" id="UP000682134"/>
    </source>
</evidence>
<dbReference type="Proteomes" id="UP000682134">
    <property type="component" value="Unassembled WGS sequence"/>
</dbReference>
<sequence>MKEYKFGNTSVIIHSPLANMTDQEQKDWFQEQYEDNNPIILNMIDAIDACYTVSNESK</sequence>
<dbReference type="AlphaFoldDB" id="A0A940SGX1"/>
<gene>
    <name evidence="1" type="ORF">J5Y03_10240</name>
</gene>
<keyword evidence="2" id="KW-1185">Reference proteome</keyword>
<dbReference type="EMBL" id="JAGIYQ010000005">
    <property type="protein sequence ID" value="MBP0725567.1"/>
    <property type="molecule type" value="Genomic_DNA"/>
</dbReference>
<accession>A0A940SGX1</accession>
<proteinExistence type="predicted"/>
<name>A0A940SGX1_9BACI</name>
<reference evidence="1" key="1">
    <citation type="submission" date="2021-04" db="EMBL/GenBank/DDBJ databases">
        <title>Genome seq and assembly of Bacillus sp.</title>
        <authorList>
            <person name="Chhetri G."/>
        </authorList>
    </citation>
    <scope>NUCLEOTIDE SEQUENCE</scope>
    <source>
        <strain evidence="1">RG28</strain>
    </source>
</reference>